<dbReference type="AlphaFoldDB" id="A0A150GX00"/>
<dbReference type="Proteomes" id="UP000075714">
    <property type="component" value="Unassembled WGS sequence"/>
</dbReference>
<accession>A0A150GX00</accession>
<dbReference type="EMBL" id="LSYV01000006">
    <property type="protein sequence ID" value="KXZ54208.1"/>
    <property type="molecule type" value="Genomic_DNA"/>
</dbReference>
<dbReference type="STRING" id="33097.A0A150GX00"/>
<gene>
    <name evidence="1" type="ORF">GPECTOR_5g300</name>
</gene>
<protein>
    <submittedName>
        <fullName evidence="1">Uncharacterized protein</fullName>
    </submittedName>
</protein>
<organism evidence="1 2">
    <name type="scientific">Gonium pectorale</name>
    <name type="common">Green alga</name>
    <dbReference type="NCBI Taxonomy" id="33097"/>
    <lineage>
        <taxon>Eukaryota</taxon>
        <taxon>Viridiplantae</taxon>
        <taxon>Chlorophyta</taxon>
        <taxon>core chlorophytes</taxon>
        <taxon>Chlorophyceae</taxon>
        <taxon>CS clade</taxon>
        <taxon>Chlamydomonadales</taxon>
        <taxon>Volvocaceae</taxon>
        <taxon>Gonium</taxon>
    </lineage>
</organism>
<comment type="caution">
    <text evidence="1">The sequence shown here is derived from an EMBL/GenBank/DDBJ whole genome shotgun (WGS) entry which is preliminary data.</text>
</comment>
<evidence type="ECO:0000313" key="2">
    <source>
        <dbReference type="Proteomes" id="UP000075714"/>
    </source>
</evidence>
<keyword evidence="2" id="KW-1185">Reference proteome</keyword>
<sequence>MRAFVRQGSNLELPIQSASNYRSLTSQDFRIPAEFNNRSNYLELSLEALYLPCAPLDSVVAFMELAQAKAINTKGVELWPNGPGGGGSLTVRVTWYLPNSTFPQPPGAEGSGVLRRLLQDGDVAGLPAYRNVTTSYTLPIDSSGATVASAYLPAQPAFAAAAEPSAAAIAGSFSAATQP</sequence>
<reference evidence="2" key="1">
    <citation type="journal article" date="2016" name="Nat. Commun.">
        <title>The Gonium pectorale genome demonstrates co-option of cell cycle regulation during the evolution of multicellularity.</title>
        <authorList>
            <person name="Hanschen E.R."/>
            <person name="Marriage T.N."/>
            <person name="Ferris P.J."/>
            <person name="Hamaji T."/>
            <person name="Toyoda A."/>
            <person name="Fujiyama A."/>
            <person name="Neme R."/>
            <person name="Noguchi H."/>
            <person name="Minakuchi Y."/>
            <person name="Suzuki M."/>
            <person name="Kawai-Toyooka H."/>
            <person name="Smith D.R."/>
            <person name="Sparks H."/>
            <person name="Anderson J."/>
            <person name="Bakaric R."/>
            <person name="Luria V."/>
            <person name="Karger A."/>
            <person name="Kirschner M.W."/>
            <person name="Durand P.M."/>
            <person name="Michod R.E."/>
            <person name="Nozaki H."/>
            <person name="Olson B.J."/>
        </authorList>
    </citation>
    <scope>NUCLEOTIDE SEQUENCE [LARGE SCALE GENOMIC DNA]</scope>
    <source>
        <strain evidence="2">NIES-2863</strain>
    </source>
</reference>
<proteinExistence type="predicted"/>
<name>A0A150GX00_GONPE</name>
<evidence type="ECO:0000313" key="1">
    <source>
        <dbReference type="EMBL" id="KXZ54208.1"/>
    </source>
</evidence>